<dbReference type="RefSeq" id="WP_139987275.1">
    <property type="nucleotide sequence ID" value="NZ_VENP01000043.1"/>
</dbReference>
<dbReference type="OrthoDB" id="9806359at2"/>
<sequence length="383" mass="38824">MTSAPELVAIVPAGGAGTRLWPLSRRSRPKFLLDLLGTGRTLLQDTADRLAPLTGPDGLLVVTGTAHAAAVADQLPQLAGDGAANLLTEPSPRDSMAAIGLAAAVVEHRHGPTVVGSFAADHVVPEPGGFHDAVRTAVEAARAGYVTTIGIAATGPSTAFGYVRRGAPLEGVPGAYAVASFVEKPDEDTARGYLATGEYSWNAGMFVARTDVLLGHLTRHQPTLEAGLREIAAAWDTPAREEVLARVWPGLTKIAIDHAIAEPVAAEGGVAVVPGAFSWDDVGDWDALGGLLPADEAGAHTLAAATSAGDNGAARPTTAGPLLAIDSPDAVIASDGGAVAVLGLPGVVVVRTGDAVLVVHRDHAQRVKAVVDALAAGGRPDLL</sequence>
<dbReference type="InterPro" id="IPR049577">
    <property type="entry name" value="GMPP_N"/>
</dbReference>
<evidence type="ECO:0000259" key="1">
    <source>
        <dbReference type="Pfam" id="PF00483"/>
    </source>
</evidence>
<dbReference type="InterPro" id="IPR054566">
    <property type="entry name" value="ManC/GMP-like_b-helix"/>
</dbReference>
<dbReference type="InterPro" id="IPR029044">
    <property type="entry name" value="Nucleotide-diphossugar_trans"/>
</dbReference>
<dbReference type="Gene3D" id="3.90.550.10">
    <property type="entry name" value="Spore Coat Polysaccharide Biosynthesis Protein SpsA, Chain A"/>
    <property type="match status" value="1"/>
</dbReference>
<evidence type="ECO:0000259" key="2">
    <source>
        <dbReference type="Pfam" id="PF22640"/>
    </source>
</evidence>
<dbReference type="InterPro" id="IPR005835">
    <property type="entry name" value="NTP_transferase_dom"/>
</dbReference>
<proteinExistence type="predicted"/>
<dbReference type="Pfam" id="PF22640">
    <property type="entry name" value="ManC_GMP_beta-helix"/>
    <property type="match status" value="1"/>
</dbReference>
<dbReference type="GO" id="GO:0004475">
    <property type="term" value="F:mannose-1-phosphate guanylyltransferase (GTP) activity"/>
    <property type="evidence" value="ECO:0007669"/>
    <property type="project" value="InterPro"/>
</dbReference>
<keyword evidence="3" id="KW-0548">Nucleotidyltransferase</keyword>
<dbReference type="PANTHER" id="PTHR46390">
    <property type="entry name" value="MANNOSE-1-PHOSPHATE GUANYLYLTRANSFERASE"/>
    <property type="match status" value="1"/>
</dbReference>
<comment type="caution">
    <text evidence="3">The sequence shown here is derived from an EMBL/GenBank/DDBJ whole genome shotgun (WGS) entry which is preliminary data.</text>
</comment>
<keyword evidence="3" id="KW-0808">Transferase</keyword>
<reference evidence="3 4" key="1">
    <citation type="submission" date="2019-06" db="EMBL/GenBank/DDBJ databases">
        <title>Draft genome sequence of Miniimonas arenae KCTC 19750T isolated from sea sand.</title>
        <authorList>
            <person name="Park S.-J."/>
        </authorList>
    </citation>
    <scope>NUCLEOTIDE SEQUENCE [LARGE SCALE GENOMIC DNA]</scope>
    <source>
        <strain evidence="3 4">KCTC 19750</strain>
    </source>
</reference>
<feature type="domain" description="Nucleotidyl transferase" evidence="1">
    <location>
        <begin position="9"/>
        <end position="288"/>
    </location>
</feature>
<dbReference type="Pfam" id="PF00483">
    <property type="entry name" value="NTP_transferase"/>
    <property type="match status" value="1"/>
</dbReference>
<evidence type="ECO:0000313" key="3">
    <source>
        <dbReference type="EMBL" id="TNU73511.1"/>
    </source>
</evidence>
<dbReference type="CDD" id="cd02509">
    <property type="entry name" value="GDP-M1P_Guanylyltransferase"/>
    <property type="match status" value="1"/>
</dbReference>
<keyword evidence="4" id="KW-1185">Reference proteome</keyword>
<protein>
    <submittedName>
        <fullName evidence="3">Mannose-1-phosphate guanylyltransferase</fullName>
    </submittedName>
</protein>
<dbReference type="Proteomes" id="UP000313849">
    <property type="component" value="Unassembled WGS sequence"/>
</dbReference>
<dbReference type="InterPro" id="IPR051161">
    <property type="entry name" value="Mannose-6P_isomerase_type2"/>
</dbReference>
<dbReference type="GO" id="GO:0009298">
    <property type="term" value="P:GDP-mannose biosynthetic process"/>
    <property type="evidence" value="ECO:0007669"/>
    <property type="project" value="TreeGrafter"/>
</dbReference>
<dbReference type="SUPFAM" id="SSF159283">
    <property type="entry name" value="Guanosine diphospho-D-mannose pyrophosphorylase/mannose-6-phosphate isomerase linker domain"/>
    <property type="match status" value="1"/>
</dbReference>
<evidence type="ECO:0000313" key="4">
    <source>
        <dbReference type="Proteomes" id="UP000313849"/>
    </source>
</evidence>
<feature type="domain" description="MannoseP isomerase/GMP-like beta-helix" evidence="2">
    <location>
        <begin position="323"/>
        <end position="374"/>
    </location>
</feature>
<gene>
    <name evidence="3" type="ORF">FH969_11100</name>
</gene>
<dbReference type="AlphaFoldDB" id="A0A5C5B9Y2"/>
<dbReference type="EMBL" id="VENP01000043">
    <property type="protein sequence ID" value="TNU73511.1"/>
    <property type="molecule type" value="Genomic_DNA"/>
</dbReference>
<dbReference type="PANTHER" id="PTHR46390:SF1">
    <property type="entry name" value="MANNOSE-1-PHOSPHATE GUANYLYLTRANSFERASE"/>
    <property type="match status" value="1"/>
</dbReference>
<name>A0A5C5B9Y2_9MICO</name>
<accession>A0A5C5B9Y2</accession>
<dbReference type="SUPFAM" id="SSF53448">
    <property type="entry name" value="Nucleotide-diphospho-sugar transferases"/>
    <property type="match status" value="1"/>
</dbReference>
<organism evidence="3 4">
    <name type="scientific">Miniimonas arenae</name>
    <dbReference type="NCBI Taxonomy" id="676201"/>
    <lineage>
        <taxon>Bacteria</taxon>
        <taxon>Bacillati</taxon>
        <taxon>Actinomycetota</taxon>
        <taxon>Actinomycetes</taxon>
        <taxon>Micrococcales</taxon>
        <taxon>Beutenbergiaceae</taxon>
        <taxon>Miniimonas</taxon>
    </lineage>
</organism>